<feature type="transmembrane region" description="Helical" evidence="3">
    <location>
        <begin position="219"/>
        <end position="237"/>
    </location>
</feature>
<evidence type="ECO:0000313" key="5">
    <source>
        <dbReference type="Proteomes" id="UP001500655"/>
    </source>
</evidence>
<dbReference type="InterPro" id="IPR041916">
    <property type="entry name" value="Anti_sigma_zinc_sf"/>
</dbReference>
<keyword evidence="2" id="KW-0804">Transcription</keyword>
<dbReference type="EMBL" id="BAAALS010000034">
    <property type="protein sequence ID" value="GAA1773190.1"/>
    <property type="molecule type" value="Genomic_DNA"/>
</dbReference>
<feature type="transmembrane region" description="Helical" evidence="3">
    <location>
        <begin position="243"/>
        <end position="265"/>
    </location>
</feature>
<dbReference type="RefSeq" id="WP_344087198.1">
    <property type="nucleotide sequence ID" value="NZ_BAAALS010000034.1"/>
</dbReference>
<feature type="transmembrane region" description="Helical" evidence="3">
    <location>
        <begin position="166"/>
        <end position="187"/>
    </location>
</feature>
<keyword evidence="3" id="KW-0812">Transmembrane</keyword>
<accession>A0ABN2L2X6</accession>
<proteinExistence type="predicted"/>
<dbReference type="Gene3D" id="1.10.10.1320">
    <property type="entry name" value="Anti-sigma factor, zinc-finger domain"/>
    <property type="match status" value="1"/>
</dbReference>
<keyword evidence="3" id="KW-1133">Transmembrane helix</keyword>
<feature type="transmembrane region" description="Helical" evidence="3">
    <location>
        <begin position="193"/>
        <end position="212"/>
    </location>
</feature>
<evidence type="ECO:0000256" key="2">
    <source>
        <dbReference type="ARBA" id="ARBA00023163"/>
    </source>
</evidence>
<comment type="caution">
    <text evidence="4">The sequence shown here is derived from an EMBL/GenBank/DDBJ whole genome shotgun (WGS) entry which is preliminary data.</text>
</comment>
<reference evidence="4 5" key="1">
    <citation type="journal article" date="2019" name="Int. J. Syst. Evol. Microbiol.">
        <title>The Global Catalogue of Microorganisms (GCM) 10K type strain sequencing project: providing services to taxonomists for standard genome sequencing and annotation.</title>
        <authorList>
            <consortium name="The Broad Institute Genomics Platform"/>
            <consortium name="The Broad Institute Genome Sequencing Center for Infectious Disease"/>
            <person name="Wu L."/>
            <person name="Ma J."/>
        </authorList>
    </citation>
    <scope>NUCLEOTIDE SEQUENCE [LARGE SCALE GENOMIC DNA]</scope>
    <source>
        <strain evidence="4 5">JCM 13249</strain>
    </source>
</reference>
<keyword evidence="1" id="KW-0805">Transcription regulation</keyword>
<keyword evidence="3" id="KW-0472">Membrane</keyword>
<feature type="transmembrane region" description="Helical" evidence="3">
    <location>
        <begin position="101"/>
        <end position="120"/>
    </location>
</feature>
<evidence type="ECO:0008006" key="6">
    <source>
        <dbReference type="Google" id="ProtNLM"/>
    </source>
</evidence>
<gene>
    <name evidence="4" type="ORF">GCM10009681_50900</name>
</gene>
<dbReference type="Proteomes" id="UP001500655">
    <property type="component" value="Unassembled WGS sequence"/>
</dbReference>
<protein>
    <recommendedName>
        <fullName evidence="6">Zinc-finger domain-containing protein</fullName>
    </recommendedName>
</protein>
<organism evidence="4 5">
    <name type="scientific">Luedemannella helvata</name>
    <dbReference type="NCBI Taxonomy" id="349315"/>
    <lineage>
        <taxon>Bacteria</taxon>
        <taxon>Bacillati</taxon>
        <taxon>Actinomycetota</taxon>
        <taxon>Actinomycetes</taxon>
        <taxon>Micromonosporales</taxon>
        <taxon>Micromonosporaceae</taxon>
        <taxon>Luedemannella</taxon>
    </lineage>
</organism>
<evidence type="ECO:0000256" key="1">
    <source>
        <dbReference type="ARBA" id="ARBA00023015"/>
    </source>
</evidence>
<feature type="transmembrane region" description="Helical" evidence="3">
    <location>
        <begin position="126"/>
        <end position="146"/>
    </location>
</feature>
<sequence>MSTDSAGWHVDRATLDGYATATLDMAQAASVEAHLLRCATCRDSIAEGAAPSLAPRLDQVWAGIVDRVDAPRLSVVERLLRLLGVPAAEARIVAATSSLRLPWLGATAAALAFAVVAARADANGMLFFLSLAPITPVLSVAVAFGARTDPTYEIGLAAPYSAFRVLLLRAAAVIVSTSVLALAAGSLTPSRGLSVAVWLLPALGLTLLTLALSGWFDSVTSAAVVAAGWLVVVVTTVEGDRLTALGPIGQLCFLVLALGSAAVLVRRRDRLGRI</sequence>
<keyword evidence="5" id="KW-1185">Reference proteome</keyword>
<evidence type="ECO:0000313" key="4">
    <source>
        <dbReference type="EMBL" id="GAA1773190.1"/>
    </source>
</evidence>
<name>A0ABN2L2X6_9ACTN</name>
<evidence type="ECO:0000256" key="3">
    <source>
        <dbReference type="SAM" id="Phobius"/>
    </source>
</evidence>